<evidence type="ECO:0000313" key="7">
    <source>
        <dbReference type="EMBL" id="KAH3871936.1"/>
    </source>
</evidence>
<reference evidence="7" key="2">
    <citation type="submission" date="2020-11" db="EMBL/GenBank/DDBJ databases">
        <authorList>
            <person name="McCartney M.A."/>
            <person name="Auch B."/>
            <person name="Kono T."/>
            <person name="Mallez S."/>
            <person name="Becker A."/>
            <person name="Gohl D.M."/>
            <person name="Silverstein K.A.T."/>
            <person name="Koren S."/>
            <person name="Bechman K.B."/>
            <person name="Herman A."/>
            <person name="Abrahante J.E."/>
            <person name="Garbe J."/>
        </authorList>
    </citation>
    <scope>NUCLEOTIDE SEQUENCE</scope>
    <source>
        <strain evidence="7">Duluth1</strain>
        <tissue evidence="7">Whole animal</tissue>
    </source>
</reference>
<dbReference type="GO" id="GO:0005737">
    <property type="term" value="C:cytoplasm"/>
    <property type="evidence" value="ECO:0007669"/>
    <property type="project" value="UniProtKB-SubCell"/>
</dbReference>
<evidence type="ECO:0000256" key="5">
    <source>
        <dbReference type="ARBA" id="ARBA00022553"/>
    </source>
</evidence>
<dbReference type="SUPFAM" id="SSF51206">
    <property type="entry name" value="cAMP-binding domain-like"/>
    <property type="match status" value="1"/>
</dbReference>
<keyword evidence="3" id="KW-1003">Cell membrane</keyword>
<dbReference type="AlphaFoldDB" id="A0A9D4RKC0"/>
<dbReference type="InterPro" id="IPR018490">
    <property type="entry name" value="cNMP-bd_dom_sf"/>
</dbReference>
<evidence type="ECO:0000256" key="6">
    <source>
        <dbReference type="ARBA" id="ARBA00023136"/>
    </source>
</evidence>
<dbReference type="PANTHER" id="PTHR45161:SF2">
    <property type="entry name" value="RAP GUANINE NUCLEOTIDE EXCHANGE FACTOR 2"/>
    <property type="match status" value="1"/>
</dbReference>
<accession>A0A9D4RKC0</accession>
<evidence type="ECO:0000256" key="2">
    <source>
        <dbReference type="ARBA" id="ARBA00004496"/>
    </source>
</evidence>
<evidence type="ECO:0008006" key="9">
    <source>
        <dbReference type="Google" id="ProtNLM"/>
    </source>
</evidence>
<feature type="non-terminal residue" evidence="7">
    <location>
        <position position="1"/>
    </location>
</feature>
<protein>
    <recommendedName>
        <fullName evidence="9">Rap guanine nucleotide exchange factor 6</fullName>
    </recommendedName>
</protein>
<evidence type="ECO:0000256" key="4">
    <source>
        <dbReference type="ARBA" id="ARBA00022490"/>
    </source>
</evidence>
<comment type="caution">
    <text evidence="7">The sequence shown here is derived from an EMBL/GenBank/DDBJ whole genome shotgun (WGS) entry which is preliminary data.</text>
</comment>
<gene>
    <name evidence="7" type="ORF">DPMN_035151</name>
</gene>
<organism evidence="7 8">
    <name type="scientific">Dreissena polymorpha</name>
    <name type="common">Zebra mussel</name>
    <name type="synonym">Mytilus polymorpha</name>
    <dbReference type="NCBI Taxonomy" id="45954"/>
    <lineage>
        <taxon>Eukaryota</taxon>
        <taxon>Metazoa</taxon>
        <taxon>Spiralia</taxon>
        <taxon>Lophotrochozoa</taxon>
        <taxon>Mollusca</taxon>
        <taxon>Bivalvia</taxon>
        <taxon>Autobranchia</taxon>
        <taxon>Heteroconchia</taxon>
        <taxon>Euheterodonta</taxon>
        <taxon>Imparidentia</taxon>
        <taxon>Neoheterodontei</taxon>
        <taxon>Myida</taxon>
        <taxon>Dreissenoidea</taxon>
        <taxon>Dreissenidae</taxon>
        <taxon>Dreissena</taxon>
    </lineage>
</organism>
<reference evidence="7" key="1">
    <citation type="journal article" date="2019" name="bioRxiv">
        <title>The Genome of the Zebra Mussel, Dreissena polymorpha: A Resource for Invasive Species Research.</title>
        <authorList>
            <person name="McCartney M.A."/>
            <person name="Auch B."/>
            <person name="Kono T."/>
            <person name="Mallez S."/>
            <person name="Zhang Y."/>
            <person name="Obille A."/>
            <person name="Becker A."/>
            <person name="Abrahante J.E."/>
            <person name="Garbe J."/>
            <person name="Badalamenti J.P."/>
            <person name="Herman A."/>
            <person name="Mangelson H."/>
            <person name="Liachko I."/>
            <person name="Sullivan S."/>
            <person name="Sone E.D."/>
            <person name="Koren S."/>
            <person name="Silverstein K.A.T."/>
            <person name="Beckman K.B."/>
            <person name="Gohl D.M."/>
        </authorList>
    </citation>
    <scope>NUCLEOTIDE SEQUENCE</scope>
    <source>
        <strain evidence="7">Duluth1</strain>
        <tissue evidence="7">Whole animal</tissue>
    </source>
</reference>
<dbReference type="Gene3D" id="2.60.120.10">
    <property type="entry name" value="Jelly Rolls"/>
    <property type="match status" value="1"/>
</dbReference>
<name>A0A9D4RKC0_DREPO</name>
<comment type="subcellular location">
    <subcellularLocation>
        <location evidence="1">Cell membrane</location>
    </subcellularLocation>
    <subcellularLocation>
        <location evidence="2">Cytoplasm</location>
    </subcellularLocation>
</comment>
<dbReference type="EMBL" id="JAIWYP010000002">
    <property type="protein sequence ID" value="KAH3871936.1"/>
    <property type="molecule type" value="Genomic_DNA"/>
</dbReference>
<evidence type="ECO:0000256" key="3">
    <source>
        <dbReference type="ARBA" id="ARBA00022475"/>
    </source>
</evidence>
<sequence length="188" mass="21803">MMYPALDHYSYNIHHDNYAKMAHCTDRNFILCLQKHPSKRDDVDLDVIYSYLHGMEALSSLREPALRALCRTVRYEYHEANDILYCQRQLSTCWYILLSGSVFIEGSMFLPRSSFGKRTPGCARRASECLILEPSEMIVIDYPDVQVMKPGSRMAPCINMSLDRLPYDTHDDSHMRRMNSDTSGFSEQ</sequence>
<dbReference type="GO" id="GO:0005886">
    <property type="term" value="C:plasma membrane"/>
    <property type="evidence" value="ECO:0007669"/>
    <property type="project" value="UniProtKB-SubCell"/>
</dbReference>
<keyword evidence="8" id="KW-1185">Reference proteome</keyword>
<dbReference type="InterPro" id="IPR014710">
    <property type="entry name" value="RmlC-like_jellyroll"/>
</dbReference>
<keyword evidence="6" id="KW-0472">Membrane</keyword>
<dbReference type="Proteomes" id="UP000828390">
    <property type="component" value="Unassembled WGS sequence"/>
</dbReference>
<keyword evidence="5" id="KW-0597">Phosphoprotein</keyword>
<proteinExistence type="predicted"/>
<evidence type="ECO:0000313" key="8">
    <source>
        <dbReference type="Proteomes" id="UP000828390"/>
    </source>
</evidence>
<keyword evidence="4" id="KW-0963">Cytoplasm</keyword>
<evidence type="ECO:0000256" key="1">
    <source>
        <dbReference type="ARBA" id="ARBA00004236"/>
    </source>
</evidence>
<dbReference type="PANTHER" id="PTHR45161">
    <property type="entry name" value="CYTOSKELETON-ASSOCIATED PROTEIN 4"/>
    <property type="match status" value="1"/>
</dbReference>